<feature type="domain" description="Isopropylmalate dehydrogenase-like" evidence="3">
    <location>
        <begin position="3"/>
        <end position="344"/>
    </location>
</feature>
<dbReference type="InterPro" id="IPR024084">
    <property type="entry name" value="IsoPropMal-DH-like_dom"/>
</dbReference>
<reference evidence="5" key="1">
    <citation type="submission" date="2017-06" db="EMBL/GenBank/DDBJ databases">
        <authorList>
            <person name="Varghese N."/>
            <person name="Submissions S."/>
        </authorList>
    </citation>
    <scope>NUCLEOTIDE SEQUENCE [LARGE SCALE GENOMIC DNA]</scope>
    <source>
        <strain evidence="5">DSM 46839</strain>
    </source>
</reference>
<dbReference type="Pfam" id="PF02615">
    <property type="entry name" value="Ldh_2"/>
    <property type="match status" value="1"/>
</dbReference>
<protein>
    <submittedName>
        <fullName evidence="4">Malate/lactate/ureidoglycolate dehydrogenase, LDH2 family</fullName>
    </submittedName>
</protein>
<sequence length="722" mass="73975">MIRVALLPGDGIGEEVLDGPARLLRRLAADGAVEVTGPWPVGARAAAATGDVLPAETLAACDAADAVLLGAVGEDPRVPDGVCPRPEVALHRLRERYDLRISVRDVPFRDGTELTVVRNLIGGSYGGADDRWLGEDEAADVLRLTRRRIAEVVHTACDVLAQRSARSGVAGRLVSVDKANLYVTGRLWRQVAGEVARERGVDVEHRYVDRAAYELGSGAAVPDVLVTEGLLGDILSDLAAGRAGSPALCGSASVHPGEPVRGRCVGLFEPAHGSAPRRALRGQVDPLGGFLALAALLRHFPATRALGDRVRAAVDRVLQGGPWTYDLAPEGTPPAPTGAVADAVLAAFDDAGGPAVPVAVEEPPVRVPADVLAGWTTAVLTAVGVRRQHAGDVARVLGYADLSGIDSHGVARLPAYVRGVRAGAIATDGEPTVSGEGAVALVDGHGLLGHPVTTLALAEAVHRAREHGVGWVNVRDSSHHGASGAYVFEAAAQGLVGLAATNTGPVVAPAGGARPYLGTNPLALGVPVAGEKPMVFDMATSAVAAGKFEIALRAGRPVPLGWGVDADGRPTTDPAAVFPGRGALLPLGSDRERSVHKGYGLALLVEVLTAVLGRGPTGPGVGNLTFRAGSGHPGVSHLVVVLDPGRLGDPAELSAGAARLLAGLRALAPVDPERPVRTPGQRAAAERALRRVHGVPLDAGTHRALQELAGHVGRPLGVPARA</sequence>
<dbReference type="PANTHER" id="PTHR11091">
    <property type="entry name" value="OXIDOREDUCTASE-RELATED"/>
    <property type="match status" value="1"/>
</dbReference>
<dbReference type="InterPro" id="IPR003767">
    <property type="entry name" value="Malate/L-lactate_DH-like"/>
</dbReference>
<dbReference type="RefSeq" id="WP_179224641.1">
    <property type="nucleotide sequence ID" value="NZ_FZOO01000010.1"/>
</dbReference>
<dbReference type="SUPFAM" id="SSF89733">
    <property type="entry name" value="L-sulfolactate dehydrogenase-like"/>
    <property type="match status" value="1"/>
</dbReference>
<dbReference type="Pfam" id="PF00180">
    <property type="entry name" value="Iso_dh"/>
    <property type="match status" value="1"/>
</dbReference>
<keyword evidence="2" id="KW-0560">Oxidoreductase</keyword>
<dbReference type="PANTHER" id="PTHR11091:SF0">
    <property type="entry name" value="MALATE DEHYDROGENASE"/>
    <property type="match status" value="1"/>
</dbReference>
<dbReference type="SMART" id="SM01329">
    <property type="entry name" value="Iso_dh"/>
    <property type="match status" value="1"/>
</dbReference>
<comment type="similarity">
    <text evidence="1">Belongs to the LDH2/MDH2 oxidoreductase family.</text>
</comment>
<evidence type="ECO:0000259" key="3">
    <source>
        <dbReference type="SMART" id="SM01329"/>
    </source>
</evidence>
<accession>A0A239I757</accession>
<gene>
    <name evidence="4" type="ORF">SAMN06893096_11013</name>
</gene>
<proteinExistence type="inferred from homology"/>
<dbReference type="Gene3D" id="1.10.1530.10">
    <property type="match status" value="1"/>
</dbReference>
<evidence type="ECO:0000313" key="5">
    <source>
        <dbReference type="Proteomes" id="UP000198373"/>
    </source>
</evidence>
<dbReference type="EMBL" id="FZOO01000010">
    <property type="protein sequence ID" value="SNS89128.1"/>
    <property type="molecule type" value="Genomic_DNA"/>
</dbReference>
<dbReference type="SUPFAM" id="SSF53659">
    <property type="entry name" value="Isocitrate/Isopropylmalate dehydrogenase-like"/>
    <property type="match status" value="1"/>
</dbReference>
<keyword evidence="5" id="KW-1185">Reference proteome</keyword>
<evidence type="ECO:0000256" key="2">
    <source>
        <dbReference type="ARBA" id="ARBA00023002"/>
    </source>
</evidence>
<dbReference type="Proteomes" id="UP000198373">
    <property type="component" value="Unassembled WGS sequence"/>
</dbReference>
<evidence type="ECO:0000256" key="1">
    <source>
        <dbReference type="ARBA" id="ARBA00006056"/>
    </source>
</evidence>
<evidence type="ECO:0000313" key="4">
    <source>
        <dbReference type="EMBL" id="SNS89128.1"/>
    </source>
</evidence>
<dbReference type="InterPro" id="IPR043144">
    <property type="entry name" value="Mal/L-sulf/L-lact_DH-like_ah"/>
</dbReference>
<dbReference type="AlphaFoldDB" id="A0A239I757"/>
<dbReference type="InterPro" id="IPR043143">
    <property type="entry name" value="Mal/L-sulf/L-lact_DH-like_NADP"/>
</dbReference>
<name>A0A239I757_9ACTN</name>
<dbReference type="GO" id="GO:0016491">
    <property type="term" value="F:oxidoreductase activity"/>
    <property type="evidence" value="ECO:0007669"/>
    <property type="project" value="UniProtKB-KW"/>
</dbReference>
<dbReference type="Gene3D" id="3.40.718.10">
    <property type="entry name" value="Isopropylmalate Dehydrogenase"/>
    <property type="match status" value="1"/>
</dbReference>
<organism evidence="4 5">
    <name type="scientific">Geodermatophilus pulveris</name>
    <dbReference type="NCBI Taxonomy" id="1564159"/>
    <lineage>
        <taxon>Bacteria</taxon>
        <taxon>Bacillati</taxon>
        <taxon>Actinomycetota</taxon>
        <taxon>Actinomycetes</taxon>
        <taxon>Geodermatophilales</taxon>
        <taxon>Geodermatophilaceae</taxon>
        <taxon>Geodermatophilus</taxon>
    </lineage>
</organism>
<dbReference type="Gene3D" id="3.30.1370.60">
    <property type="entry name" value="Hypothetical oxidoreductase yiak, domain 2"/>
    <property type="match status" value="1"/>
</dbReference>
<dbReference type="InterPro" id="IPR036111">
    <property type="entry name" value="Mal/L-sulfo/L-lacto_DH-like_sf"/>
</dbReference>